<organism evidence="4 5">
    <name type="scientific">Polystyrenella longa</name>
    <dbReference type="NCBI Taxonomy" id="2528007"/>
    <lineage>
        <taxon>Bacteria</taxon>
        <taxon>Pseudomonadati</taxon>
        <taxon>Planctomycetota</taxon>
        <taxon>Planctomycetia</taxon>
        <taxon>Planctomycetales</taxon>
        <taxon>Planctomycetaceae</taxon>
        <taxon>Polystyrenella</taxon>
    </lineage>
</organism>
<name>A0A518CQ67_9PLAN</name>
<dbReference type="GO" id="GO:0016787">
    <property type="term" value="F:hydrolase activity"/>
    <property type="evidence" value="ECO:0007669"/>
    <property type="project" value="InterPro"/>
</dbReference>
<dbReference type="Pfam" id="PF06439">
    <property type="entry name" value="3keto-disac_hyd"/>
    <property type="match status" value="2"/>
</dbReference>
<dbReference type="Gene3D" id="2.60.120.560">
    <property type="entry name" value="Exo-inulinase, domain 1"/>
    <property type="match status" value="2"/>
</dbReference>
<evidence type="ECO:0000313" key="4">
    <source>
        <dbReference type="EMBL" id="QDU81372.1"/>
    </source>
</evidence>
<dbReference type="AlphaFoldDB" id="A0A518CQ67"/>
<dbReference type="KEGG" id="plon:Pla110_31130"/>
<reference evidence="4 5" key="1">
    <citation type="submission" date="2019-02" db="EMBL/GenBank/DDBJ databases">
        <title>Deep-cultivation of Planctomycetes and their phenomic and genomic characterization uncovers novel biology.</title>
        <authorList>
            <person name="Wiegand S."/>
            <person name="Jogler M."/>
            <person name="Boedeker C."/>
            <person name="Pinto D."/>
            <person name="Vollmers J."/>
            <person name="Rivas-Marin E."/>
            <person name="Kohn T."/>
            <person name="Peeters S.H."/>
            <person name="Heuer A."/>
            <person name="Rast P."/>
            <person name="Oberbeckmann S."/>
            <person name="Bunk B."/>
            <person name="Jeske O."/>
            <person name="Meyerdierks A."/>
            <person name="Storesund J.E."/>
            <person name="Kallscheuer N."/>
            <person name="Luecker S."/>
            <person name="Lage O.M."/>
            <person name="Pohl T."/>
            <person name="Merkel B.J."/>
            <person name="Hornburger P."/>
            <person name="Mueller R.-W."/>
            <person name="Bruemmer F."/>
            <person name="Labrenz M."/>
            <person name="Spormann A.M."/>
            <person name="Op den Camp H."/>
            <person name="Overmann J."/>
            <person name="Amann R."/>
            <person name="Jetten M.S.M."/>
            <person name="Mascher T."/>
            <person name="Medema M.H."/>
            <person name="Devos D.P."/>
            <person name="Kaster A.-K."/>
            <person name="Ovreas L."/>
            <person name="Rohde M."/>
            <person name="Galperin M.Y."/>
            <person name="Jogler C."/>
        </authorList>
    </citation>
    <scope>NUCLEOTIDE SEQUENCE [LARGE SCALE GENOMIC DNA]</scope>
    <source>
        <strain evidence="4 5">Pla110</strain>
    </source>
</reference>
<keyword evidence="2" id="KW-0732">Signal</keyword>
<dbReference type="InterPro" id="IPR010496">
    <property type="entry name" value="AL/BT2_dom"/>
</dbReference>
<evidence type="ECO:0000259" key="3">
    <source>
        <dbReference type="Pfam" id="PF06439"/>
    </source>
</evidence>
<accession>A0A518CQ67</accession>
<evidence type="ECO:0000256" key="1">
    <source>
        <dbReference type="SAM" id="MobiDB-lite"/>
    </source>
</evidence>
<protein>
    <recommendedName>
        <fullName evidence="3">3-keto-alpha-glucoside-1,2-lyase/3-keto-2-hydroxy-glucal hydratase domain-containing protein</fullName>
    </recommendedName>
</protein>
<feature type="chain" id="PRO_5022027409" description="3-keto-alpha-glucoside-1,2-lyase/3-keto-2-hydroxy-glucal hydratase domain-containing protein" evidence="2">
    <location>
        <begin position="26"/>
        <end position="479"/>
    </location>
</feature>
<dbReference type="OrthoDB" id="211384at2"/>
<dbReference type="RefSeq" id="WP_144996663.1">
    <property type="nucleotide sequence ID" value="NZ_CP036281.1"/>
</dbReference>
<feature type="compositionally biased region" description="Basic and acidic residues" evidence="1">
    <location>
        <begin position="68"/>
        <end position="87"/>
    </location>
</feature>
<feature type="region of interest" description="Disordered" evidence="1">
    <location>
        <begin position="35"/>
        <end position="87"/>
    </location>
</feature>
<gene>
    <name evidence="4" type="ORF">Pla110_31130</name>
</gene>
<feature type="domain" description="3-keto-alpha-glucoside-1,2-lyase/3-keto-2-hydroxy-glucal hydratase" evidence="3">
    <location>
        <begin position="113"/>
        <end position="279"/>
    </location>
</feature>
<sequence length="479" mass="52942" precursor="true">MIPATVLYRRLFCVLFLISSVSILAGCPEPPALKETVEKESVETDGEADPVPQPTTEPEENAPTVPEPKPEPETKPESEPVAEKPKRNELAVAAEFEIKDPPQVLTQEQIEEGWIALFDGKTLFGWESNNDLEWVVRDGLIQPDSDAKGISVLSTTSLFTDYELICEFKAAEGGNSGVFLRTSADPPNPTDECYELNICDSHDSFKTGGLVGRIEPLELVSNEGEWQTFHVIAKGNHLEAELDGTKVLDYTDDSENPLMTGRIGLQKNKSLIQFRKIILKPLDMTPLFSGESLDGWQVVPGSDSSFEIEEGTIAVKGGDDSGRGFLETEQTWGDFLLQLDVKTNGEALNSGIFFRAEKGTAEAPSNGYEMQIQNGFKEEDRTQPADHGTGAIFRRNFARWINANDHEWFKMTLNASGPHLAVWVNGLQVTDWMDTRPEDPNPRKGLRTEAGHISIQGHDPTTDLNFKAIEIQSLQPGTN</sequence>
<feature type="signal peptide" evidence="2">
    <location>
        <begin position="1"/>
        <end position="25"/>
    </location>
</feature>
<evidence type="ECO:0000313" key="5">
    <source>
        <dbReference type="Proteomes" id="UP000317178"/>
    </source>
</evidence>
<keyword evidence="5" id="KW-1185">Reference proteome</keyword>
<dbReference type="EMBL" id="CP036281">
    <property type="protein sequence ID" value="QDU81372.1"/>
    <property type="molecule type" value="Genomic_DNA"/>
</dbReference>
<dbReference type="Proteomes" id="UP000317178">
    <property type="component" value="Chromosome"/>
</dbReference>
<evidence type="ECO:0000256" key="2">
    <source>
        <dbReference type="SAM" id="SignalP"/>
    </source>
</evidence>
<feature type="domain" description="3-keto-alpha-glucoside-1,2-lyase/3-keto-2-hydroxy-glucal hydratase" evidence="3">
    <location>
        <begin position="284"/>
        <end position="471"/>
    </location>
</feature>
<proteinExistence type="predicted"/>